<reference evidence="3 4" key="1">
    <citation type="submission" date="2018-06" db="EMBL/GenBank/DDBJ databases">
        <authorList>
            <consortium name="Pathogen Informatics"/>
            <person name="Doyle S."/>
        </authorList>
    </citation>
    <scope>NUCLEOTIDE SEQUENCE [LARGE SCALE GENOMIC DNA]</scope>
    <source>
        <strain evidence="3 4">NCTC13102</strain>
    </source>
</reference>
<evidence type="ECO:0000313" key="4">
    <source>
        <dbReference type="Proteomes" id="UP000250166"/>
    </source>
</evidence>
<dbReference type="Gene3D" id="1.10.540.10">
    <property type="entry name" value="Acyl-CoA dehydrogenase/oxidase, N-terminal domain"/>
    <property type="match status" value="1"/>
</dbReference>
<dbReference type="PANTHER" id="PTHR43884">
    <property type="entry name" value="ACYL-COA DEHYDROGENASE"/>
    <property type="match status" value="1"/>
</dbReference>
<keyword evidence="2" id="KW-0472">Membrane</keyword>
<sequence>MSTQKTTKLTQDALKNLSKRRVQIHAGEYPSEILHTFGASGLYGAFKQKGALGLKDALKSVQEISKVCGNTGFCVWAQQSLLWYILNSCNATSAQQELFKALSSGEILGGTGLSNPFKALAGLESIRLIAKRTKGGILLNGTLAFVSNLAFGHYFAVIARLDSSEDCAGKDSVNKDSVSKDSAGADSKSALTPDSCIMAIVRCDEDLKLKNIAPFCAYEGSGTYACVFKDYFVSSEWILSDPASAILPKISAGFVALQCGMGLGMSESALEGLEKKCFFPKETLQARLDSLKEQIYALTEVIYSKNALKSVLKLKLKLIALLQELVNANVIQSGASGYFQGAKASKLSNESAFFSIISPSYGHIQKLLESSSNASSKLAL</sequence>
<name>A0A2X3BHU6_9HELI</name>
<gene>
    <name evidence="3" type="ORF">NCTC13102_01347</name>
</gene>
<keyword evidence="2" id="KW-1133">Transmembrane helix</keyword>
<dbReference type="PANTHER" id="PTHR43884:SF12">
    <property type="entry name" value="ISOVALERYL-COA DEHYDROGENASE, MITOCHONDRIAL-RELATED"/>
    <property type="match status" value="1"/>
</dbReference>
<dbReference type="EMBL" id="UAWL01000006">
    <property type="protein sequence ID" value="SQB98876.1"/>
    <property type="molecule type" value="Genomic_DNA"/>
</dbReference>
<dbReference type="AlphaFoldDB" id="A0A2X3BHU6"/>
<evidence type="ECO:0000256" key="1">
    <source>
        <dbReference type="SAM" id="MobiDB-lite"/>
    </source>
</evidence>
<feature type="compositionally biased region" description="Low complexity" evidence="1">
    <location>
        <begin position="180"/>
        <end position="190"/>
    </location>
</feature>
<feature type="transmembrane region" description="Helical" evidence="2">
    <location>
        <begin position="137"/>
        <end position="157"/>
    </location>
</feature>
<dbReference type="InterPro" id="IPR046373">
    <property type="entry name" value="Acyl-CoA_Oxase/DH_mid-dom_sf"/>
</dbReference>
<accession>A0A2X3BHU6</accession>
<dbReference type="GO" id="GO:0050660">
    <property type="term" value="F:flavin adenine dinucleotide binding"/>
    <property type="evidence" value="ECO:0007669"/>
    <property type="project" value="InterPro"/>
</dbReference>
<dbReference type="SUPFAM" id="SSF56645">
    <property type="entry name" value="Acyl-CoA dehydrogenase NM domain-like"/>
    <property type="match status" value="1"/>
</dbReference>
<keyword evidence="2" id="KW-0812">Transmembrane</keyword>
<dbReference type="Proteomes" id="UP000250166">
    <property type="component" value="Unassembled WGS sequence"/>
</dbReference>
<evidence type="ECO:0000313" key="3">
    <source>
        <dbReference type="EMBL" id="SQB98876.1"/>
    </source>
</evidence>
<dbReference type="GO" id="GO:0003995">
    <property type="term" value="F:acyl-CoA dehydrogenase activity"/>
    <property type="evidence" value="ECO:0007669"/>
    <property type="project" value="TreeGrafter"/>
</dbReference>
<organism evidence="3 4">
    <name type="scientific">Helicobacter fennelliae</name>
    <dbReference type="NCBI Taxonomy" id="215"/>
    <lineage>
        <taxon>Bacteria</taxon>
        <taxon>Pseudomonadati</taxon>
        <taxon>Campylobacterota</taxon>
        <taxon>Epsilonproteobacteria</taxon>
        <taxon>Campylobacterales</taxon>
        <taxon>Helicobacteraceae</taxon>
        <taxon>Helicobacter</taxon>
    </lineage>
</organism>
<feature type="region of interest" description="Disordered" evidence="1">
    <location>
        <begin position="171"/>
        <end position="190"/>
    </location>
</feature>
<dbReference type="RefSeq" id="WP_112058734.1">
    <property type="nucleotide sequence ID" value="NZ_UAWL01000006.1"/>
</dbReference>
<dbReference type="InterPro" id="IPR009100">
    <property type="entry name" value="AcylCoA_DH/oxidase_NM_dom_sf"/>
</dbReference>
<dbReference type="InterPro" id="IPR037069">
    <property type="entry name" value="AcylCoA_DH/ox_N_sf"/>
</dbReference>
<evidence type="ECO:0000256" key="2">
    <source>
        <dbReference type="SAM" id="Phobius"/>
    </source>
</evidence>
<protein>
    <recommendedName>
        <fullName evidence="5">Acyl-CoA dehydrogenase</fullName>
    </recommendedName>
</protein>
<evidence type="ECO:0008006" key="5">
    <source>
        <dbReference type="Google" id="ProtNLM"/>
    </source>
</evidence>
<proteinExistence type="predicted"/>
<dbReference type="Gene3D" id="2.40.110.10">
    <property type="entry name" value="Butyryl-CoA Dehydrogenase, subunit A, domain 2"/>
    <property type="match status" value="1"/>
</dbReference>